<name>A0A9W9B0V0_9AGAR</name>
<sequence length="684" mass="75016">MVASLNLESVFSSSLQKQFVPVLASTNNHPEDMASFSLVDIQDHSTPHMKTRVAVRDRTPHRFQVIPLKDAKQTHSMLQLSNKTTPVSNSTVRKGLKDVTNFQETTPRAALAVSDGGKRTPCPDLQNELELFAPGLVKDVQARSPSFISRTLQHRTSLKPETPSVTPIPPHKISQIGSKCTSITAAIQSLSVKPLNIVKRGDVSGPPFTGIRPPKVRPAVIRDVSKPPTATSAAPLRTDSATLAVSAFPAFNFLNSPADSTSMIFKHRRRSRSSNASFTSKLPTALTRMNSEHREVSELPEPGHDPKVSTTVSNSATPTICQHHNKTPTPNNTVTNSNTPLNLTTKDVVRAPSATPILRKRVSGDIQMTAESVNRRCTSKYLKSPSAATSRENLSESRIPSSKFKLAFNPHTLDPVLLKPKHGITHSVDIVNFNPRLLQAPRIRQYQDVRNVFPRCVEPPTAVEKSQSTDSVAVTPSPPSRRRSVLKSEFPSKRHAIYTRSLYVGKVEKNSNNYLRALEGMITSHSSSHSRVIDYEELSTTSSDSLESILQVYQDAVNDEAHSHSRSFSMGLPTSHSEPTLCDINVPPLAVACTGITPSDKTQTKFPVASVSLSSLASVYSQDSWASGERHDSQLSTAIGINAIVPNEPKLEQKTGHHPIVWELLEKLESAQRTWLWDTGSDKF</sequence>
<evidence type="ECO:0000256" key="1">
    <source>
        <dbReference type="SAM" id="MobiDB-lite"/>
    </source>
</evidence>
<gene>
    <name evidence="2" type="ORF">C8J55DRAFT_602504</name>
</gene>
<proteinExistence type="predicted"/>
<comment type="caution">
    <text evidence="2">The sequence shown here is derived from an EMBL/GenBank/DDBJ whole genome shotgun (WGS) entry which is preliminary data.</text>
</comment>
<evidence type="ECO:0000313" key="3">
    <source>
        <dbReference type="Proteomes" id="UP001150238"/>
    </source>
</evidence>
<protein>
    <submittedName>
        <fullName evidence="2">Uncharacterized protein</fullName>
    </submittedName>
</protein>
<reference evidence="2" key="1">
    <citation type="submission" date="2022-08" db="EMBL/GenBank/DDBJ databases">
        <authorList>
            <consortium name="DOE Joint Genome Institute"/>
            <person name="Min B."/>
            <person name="Riley R."/>
            <person name="Sierra-Patev S."/>
            <person name="Naranjo-Ortiz M."/>
            <person name="Looney B."/>
            <person name="Konkel Z."/>
            <person name="Slot J.C."/>
            <person name="Sakamoto Y."/>
            <person name="Steenwyk J.L."/>
            <person name="Rokas A."/>
            <person name="Carro J."/>
            <person name="Camarero S."/>
            <person name="Ferreira P."/>
            <person name="Molpeceres G."/>
            <person name="Ruiz-Duenas F.J."/>
            <person name="Serrano A."/>
            <person name="Henrissat B."/>
            <person name="Drula E."/>
            <person name="Hughes K.W."/>
            <person name="Mata J.L."/>
            <person name="Ishikawa N.K."/>
            <person name="Vargas-Isla R."/>
            <person name="Ushijima S."/>
            <person name="Smith C.A."/>
            <person name="Ahrendt S."/>
            <person name="Andreopoulos W."/>
            <person name="He G."/>
            <person name="Labutti K."/>
            <person name="Lipzen A."/>
            <person name="Ng V."/>
            <person name="Sandor L."/>
            <person name="Barry K."/>
            <person name="Martinez A.T."/>
            <person name="Xiao Y."/>
            <person name="Gibbons J.G."/>
            <person name="Terashima K."/>
            <person name="Hibbett D.S."/>
            <person name="Grigoriev I.V."/>
        </authorList>
    </citation>
    <scope>NUCLEOTIDE SEQUENCE</scope>
    <source>
        <strain evidence="2">Sp2 HRB7682 ss15</strain>
    </source>
</reference>
<accession>A0A9W9B0V0</accession>
<reference evidence="2" key="2">
    <citation type="journal article" date="2023" name="Proc. Natl. Acad. Sci. U.S.A.">
        <title>A global phylogenomic analysis of the shiitake genus Lentinula.</title>
        <authorList>
            <person name="Sierra-Patev S."/>
            <person name="Min B."/>
            <person name="Naranjo-Ortiz M."/>
            <person name="Looney B."/>
            <person name="Konkel Z."/>
            <person name="Slot J.C."/>
            <person name="Sakamoto Y."/>
            <person name="Steenwyk J.L."/>
            <person name="Rokas A."/>
            <person name="Carro J."/>
            <person name="Camarero S."/>
            <person name="Ferreira P."/>
            <person name="Molpeceres G."/>
            <person name="Ruiz-Duenas F.J."/>
            <person name="Serrano A."/>
            <person name="Henrissat B."/>
            <person name="Drula E."/>
            <person name="Hughes K.W."/>
            <person name="Mata J.L."/>
            <person name="Ishikawa N.K."/>
            <person name="Vargas-Isla R."/>
            <person name="Ushijima S."/>
            <person name="Smith C.A."/>
            <person name="Donoghue J."/>
            <person name="Ahrendt S."/>
            <person name="Andreopoulos W."/>
            <person name="He G."/>
            <person name="LaButti K."/>
            <person name="Lipzen A."/>
            <person name="Ng V."/>
            <person name="Riley R."/>
            <person name="Sandor L."/>
            <person name="Barry K."/>
            <person name="Martinez A.T."/>
            <person name="Xiao Y."/>
            <person name="Gibbons J.G."/>
            <person name="Terashima K."/>
            <person name="Grigoriev I.V."/>
            <person name="Hibbett D."/>
        </authorList>
    </citation>
    <scope>NUCLEOTIDE SEQUENCE</scope>
    <source>
        <strain evidence="2">Sp2 HRB7682 ss15</strain>
    </source>
</reference>
<feature type="compositionally biased region" description="Basic and acidic residues" evidence="1">
    <location>
        <begin position="291"/>
        <end position="307"/>
    </location>
</feature>
<feature type="region of interest" description="Disordered" evidence="1">
    <location>
        <begin position="460"/>
        <end position="484"/>
    </location>
</feature>
<dbReference type="Proteomes" id="UP001150238">
    <property type="component" value="Unassembled WGS sequence"/>
</dbReference>
<dbReference type="EMBL" id="JANVFS010000003">
    <property type="protein sequence ID" value="KAJ4494023.1"/>
    <property type="molecule type" value="Genomic_DNA"/>
</dbReference>
<organism evidence="2 3">
    <name type="scientific">Lentinula lateritia</name>
    <dbReference type="NCBI Taxonomy" id="40482"/>
    <lineage>
        <taxon>Eukaryota</taxon>
        <taxon>Fungi</taxon>
        <taxon>Dikarya</taxon>
        <taxon>Basidiomycota</taxon>
        <taxon>Agaricomycotina</taxon>
        <taxon>Agaricomycetes</taxon>
        <taxon>Agaricomycetidae</taxon>
        <taxon>Agaricales</taxon>
        <taxon>Marasmiineae</taxon>
        <taxon>Omphalotaceae</taxon>
        <taxon>Lentinula</taxon>
    </lineage>
</organism>
<evidence type="ECO:0000313" key="2">
    <source>
        <dbReference type="EMBL" id="KAJ4494023.1"/>
    </source>
</evidence>
<feature type="compositionally biased region" description="Polar residues" evidence="1">
    <location>
        <begin position="464"/>
        <end position="474"/>
    </location>
</feature>
<dbReference type="AlphaFoldDB" id="A0A9W9B0V0"/>
<feature type="region of interest" description="Disordered" evidence="1">
    <location>
        <begin position="291"/>
        <end position="314"/>
    </location>
</feature>